<evidence type="ECO:0000256" key="1">
    <source>
        <dbReference type="ARBA" id="ARBA00004401"/>
    </source>
</evidence>
<comment type="subcellular location">
    <subcellularLocation>
        <location evidence="1">Cell membrane</location>
        <topology evidence="1">Single-pass type II membrane protein</topology>
    </subcellularLocation>
    <subcellularLocation>
        <location evidence="3">Endoplasmic reticulum membrane</location>
        <topology evidence="3">Single-pass type II membrane protein</topology>
    </subcellularLocation>
    <subcellularLocation>
        <location evidence="2">Secreted</location>
        <location evidence="2">Extracellular exosome</location>
    </subcellularLocation>
</comment>
<keyword evidence="6" id="KW-1003">Cell membrane</keyword>
<accession>A0A8J4YQU2</accession>
<dbReference type="EMBL" id="JACEEZ010001830">
    <property type="protein sequence ID" value="KAG0728801.1"/>
    <property type="molecule type" value="Genomic_DNA"/>
</dbReference>
<dbReference type="PANTHER" id="PTHR32510:SF3">
    <property type="entry name" value="TRANSMEMBRANE PROTEIN 98"/>
    <property type="match status" value="1"/>
</dbReference>
<dbReference type="PANTHER" id="PTHR32510">
    <property type="entry name" value="TRANSMEMBRANE PROTEIN 98"/>
    <property type="match status" value="1"/>
</dbReference>
<evidence type="ECO:0000256" key="9">
    <source>
        <dbReference type="ARBA" id="ARBA00022824"/>
    </source>
</evidence>
<evidence type="ECO:0000256" key="2">
    <source>
        <dbReference type="ARBA" id="ARBA00004550"/>
    </source>
</evidence>
<dbReference type="GO" id="GO:0005576">
    <property type="term" value="C:extracellular region"/>
    <property type="evidence" value="ECO:0007669"/>
    <property type="project" value="UniProtKB-SubCell"/>
</dbReference>
<organism evidence="13 14">
    <name type="scientific">Chionoecetes opilio</name>
    <name type="common">Atlantic snow crab</name>
    <name type="synonym">Cancer opilio</name>
    <dbReference type="NCBI Taxonomy" id="41210"/>
    <lineage>
        <taxon>Eukaryota</taxon>
        <taxon>Metazoa</taxon>
        <taxon>Ecdysozoa</taxon>
        <taxon>Arthropoda</taxon>
        <taxon>Crustacea</taxon>
        <taxon>Multicrustacea</taxon>
        <taxon>Malacostraca</taxon>
        <taxon>Eumalacostraca</taxon>
        <taxon>Eucarida</taxon>
        <taxon>Decapoda</taxon>
        <taxon>Pleocyemata</taxon>
        <taxon>Brachyura</taxon>
        <taxon>Eubrachyura</taxon>
        <taxon>Majoidea</taxon>
        <taxon>Majidae</taxon>
        <taxon>Chionoecetes</taxon>
    </lineage>
</organism>
<dbReference type="OrthoDB" id="5978425at2759"/>
<evidence type="ECO:0000256" key="11">
    <source>
        <dbReference type="ARBA" id="ARBA00023136"/>
    </source>
</evidence>
<evidence type="ECO:0000256" key="6">
    <source>
        <dbReference type="ARBA" id="ARBA00022475"/>
    </source>
</evidence>
<sequence>METVETLVAVALGVLAAVFLGSLAALALVCFRRALYAKHCFYNQEIRPEVLLSDGEVWSELELDNVRLAPQIDKILNDAQ</sequence>
<keyword evidence="9" id="KW-0256">Endoplasmic reticulum</keyword>
<evidence type="ECO:0000256" key="4">
    <source>
        <dbReference type="ARBA" id="ARBA00011024"/>
    </source>
</evidence>
<keyword evidence="10 12" id="KW-1133">Transmembrane helix</keyword>
<protein>
    <recommendedName>
        <fullName evidence="5">Transmembrane protein 98</fullName>
    </recommendedName>
</protein>
<evidence type="ECO:0000256" key="10">
    <source>
        <dbReference type="ARBA" id="ARBA00022989"/>
    </source>
</evidence>
<keyword evidence="11 12" id="KW-0472">Membrane</keyword>
<comment type="caution">
    <text evidence="13">The sequence shown here is derived from an EMBL/GenBank/DDBJ whole genome shotgun (WGS) entry which is preliminary data.</text>
</comment>
<evidence type="ECO:0000313" key="13">
    <source>
        <dbReference type="EMBL" id="KAG0728801.1"/>
    </source>
</evidence>
<dbReference type="InterPro" id="IPR029668">
    <property type="entry name" value="TMEM98"/>
</dbReference>
<gene>
    <name evidence="13" type="primary">tmem98</name>
    <name evidence="13" type="ORF">GWK47_031717</name>
</gene>
<dbReference type="AlphaFoldDB" id="A0A8J4YQU2"/>
<evidence type="ECO:0000256" key="12">
    <source>
        <dbReference type="SAM" id="Phobius"/>
    </source>
</evidence>
<evidence type="ECO:0000256" key="7">
    <source>
        <dbReference type="ARBA" id="ARBA00022525"/>
    </source>
</evidence>
<keyword evidence="8 12" id="KW-0812">Transmembrane</keyword>
<dbReference type="GO" id="GO:0005886">
    <property type="term" value="C:plasma membrane"/>
    <property type="evidence" value="ECO:0007669"/>
    <property type="project" value="UniProtKB-SubCell"/>
</dbReference>
<feature type="transmembrane region" description="Helical" evidence="12">
    <location>
        <begin position="6"/>
        <end position="31"/>
    </location>
</feature>
<keyword evidence="7" id="KW-0964">Secreted</keyword>
<dbReference type="Proteomes" id="UP000770661">
    <property type="component" value="Unassembled WGS sequence"/>
</dbReference>
<name>A0A8J4YQU2_CHIOP</name>
<keyword evidence="14" id="KW-1185">Reference proteome</keyword>
<proteinExistence type="inferred from homology"/>
<evidence type="ECO:0000256" key="8">
    <source>
        <dbReference type="ARBA" id="ARBA00022692"/>
    </source>
</evidence>
<dbReference type="GO" id="GO:0005789">
    <property type="term" value="C:endoplasmic reticulum membrane"/>
    <property type="evidence" value="ECO:0007669"/>
    <property type="project" value="UniProtKB-SubCell"/>
</dbReference>
<reference evidence="13" key="1">
    <citation type="submission" date="2020-07" db="EMBL/GenBank/DDBJ databases">
        <title>The High-quality genome of the commercially important snow crab, Chionoecetes opilio.</title>
        <authorList>
            <person name="Jeong J.-H."/>
            <person name="Ryu S."/>
        </authorList>
    </citation>
    <scope>NUCLEOTIDE SEQUENCE</scope>
    <source>
        <strain evidence="13">MADBK_172401_WGS</strain>
        <tissue evidence="13">Digestive gland</tissue>
    </source>
</reference>
<evidence type="ECO:0000256" key="3">
    <source>
        <dbReference type="ARBA" id="ARBA00004648"/>
    </source>
</evidence>
<evidence type="ECO:0000313" key="14">
    <source>
        <dbReference type="Proteomes" id="UP000770661"/>
    </source>
</evidence>
<evidence type="ECO:0000256" key="5">
    <source>
        <dbReference type="ARBA" id="ARBA00014380"/>
    </source>
</evidence>
<comment type="similarity">
    <text evidence="4">Belongs to the TMEM98 family.</text>
</comment>